<evidence type="ECO:0000313" key="1">
    <source>
        <dbReference type="EMBL" id="AUG85358.1"/>
    </source>
</evidence>
<organism evidence="1 2">
    <name type="scientific">Vibrio phage Thalassa</name>
    <dbReference type="NCBI Taxonomy" id="2570301"/>
    <lineage>
        <taxon>Viruses</taxon>
        <taxon>Duplodnaviria</taxon>
        <taxon>Heunggongvirae</taxon>
        <taxon>Uroviricota</taxon>
        <taxon>Caudoviricetes</taxon>
        <taxon>Demerecviridae</taxon>
        <taxon>Ermolyevavirinae</taxon>
        <taxon>Thalassavirus</taxon>
        <taxon>Thalassavirus thalassa</taxon>
    </lineage>
</organism>
<reference evidence="2" key="1">
    <citation type="submission" date="2017-12" db="EMBL/GenBank/DDBJ databases">
        <authorList>
            <person name="Page C.L."/>
            <person name="McFadden E.F."/>
            <person name="Syed A.X."/>
            <person name="Lafty E.M."/>
            <person name="Hyatt D.A."/>
            <person name="Farronato D.M."/>
            <person name="Dong S.Z."/>
            <person name="Apostolopoulos E.L."/>
            <person name="Broussard G.W."/>
        </authorList>
    </citation>
    <scope>NUCLEOTIDE SEQUENCE [LARGE SCALE GENOMIC DNA]</scope>
</reference>
<sequence length="105" mass="11739">MPKQGCFDIISVEIEEIVMIISKYDVVVSFGASSYCDVTMCQSDFCQIKDELIERLSEFGGEICVTLTTISFTIAGIENVSYAEELETKLAGIGEYLLDCLWEQE</sequence>
<evidence type="ECO:0000313" key="2">
    <source>
        <dbReference type="Proteomes" id="UP000240962"/>
    </source>
</evidence>
<gene>
    <name evidence="1" type="ORF">THALASSA_179</name>
</gene>
<name>A0A2H5BHC1_9CAUD</name>
<proteinExistence type="predicted"/>
<dbReference type="EMBL" id="MG649967">
    <property type="protein sequence ID" value="AUG85358.1"/>
    <property type="molecule type" value="Genomic_DNA"/>
</dbReference>
<accession>A0A2H5BHC1</accession>
<protein>
    <submittedName>
        <fullName evidence="1">Uncharacterized protein</fullName>
    </submittedName>
</protein>
<dbReference type="Proteomes" id="UP000240962">
    <property type="component" value="Segment"/>
</dbReference>
<keyword evidence="2" id="KW-1185">Reference proteome</keyword>